<evidence type="ECO:0000313" key="2">
    <source>
        <dbReference type="Proteomes" id="UP000268230"/>
    </source>
</evidence>
<reference evidence="1 2" key="1">
    <citation type="submission" date="2018-12" db="EMBL/GenBank/DDBJ databases">
        <authorList>
            <person name="Li S."/>
            <person name="Yang R."/>
            <person name="Chen G."/>
            <person name="Zou L."/>
            <person name="Zhang C."/>
            <person name="Chen Y."/>
            <person name="Liu Z."/>
            <person name="Li Y."/>
            <person name="Yan Y."/>
            <person name="Huang M."/>
            <person name="Chen T."/>
        </authorList>
    </citation>
    <scope>NUCLEOTIDE SEQUENCE [LARGE SCALE GENOMIC DNA]</scope>
    <source>
        <strain evidence="1 2">1257</strain>
    </source>
</reference>
<dbReference type="KEGG" id="pory:EJA05_20810"/>
<protein>
    <submittedName>
        <fullName evidence="1">Uncharacterized protein</fullName>
    </submittedName>
</protein>
<dbReference type="OrthoDB" id="7013180at2"/>
<evidence type="ECO:0000313" key="1">
    <source>
        <dbReference type="EMBL" id="AZL71513.1"/>
    </source>
</evidence>
<dbReference type="EMBL" id="CP034338">
    <property type="protein sequence ID" value="AZL71513.1"/>
    <property type="molecule type" value="Genomic_DNA"/>
</dbReference>
<gene>
    <name evidence="1" type="ORF">EJA05_20810</name>
</gene>
<dbReference type="Proteomes" id="UP000268230">
    <property type="component" value="Chromosome"/>
</dbReference>
<proteinExistence type="predicted"/>
<accession>A0A3S8UT65</accession>
<dbReference type="AlphaFoldDB" id="A0A3S8UT65"/>
<name>A0A3S8UT65_9PSED</name>
<organism evidence="1 2">
    <name type="scientific">Pseudomonas entomophila</name>
    <dbReference type="NCBI Taxonomy" id="312306"/>
    <lineage>
        <taxon>Bacteria</taxon>
        <taxon>Pseudomonadati</taxon>
        <taxon>Pseudomonadota</taxon>
        <taxon>Gammaproteobacteria</taxon>
        <taxon>Pseudomonadales</taxon>
        <taxon>Pseudomonadaceae</taxon>
        <taxon>Pseudomonas</taxon>
    </lineage>
</organism>
<sequence length="236" mass="25921">MLDFTLSESFDGVGLVGVLIEKLLDFEGVGTEMSGVFLGCDADILSIPDYLGSDGFDMSFEYMDEYVVCSMAEGAKYIQEWCIREVIADRESVIEGCKRLVGLFGGMSDLTRTGIPEKCLFDMLVGSGLNRGDYIDLVLKSLLKCKGLGLGMSGIYLGCDGDSEGIPAYLGCDKHQMSFDFAGEYVVCHMFVGACYIRDWCEKNVCCKGFGSRRGEIMAACNNLMKLYEGFDDARQ</sequence>